<dbReference type="CDD" id="cd00082">
    <property type="entry name" value="HisKA"/>
    <property type="match status" value="1"/>
</dbReference>
<feature type="domain" description="Alpha galactosidase C-terminal" evidence="10">
    <location>
        <begin position="374"/>
        <end position="454"/>
    </location>
</feature>
<accession>A0AAN7L5I7</accession>
<dbReference type="Pfam" id="PF17801">
    <property type="entry name" value="Melibiase_C"/>
    <property type="match status" value="1"/>
</dbReference>
<evidence type="ECO:0000259" key="10">
    <source>
        <dbReference type="Pfam" id="PF17801"/>
    </source>
</evidence>
<dbReference type="InterPro" id="IPR036514">
    <property type="entry name" value="SGNH_hydro_sf"/>
</dbReference>
<evidence type="ECO:0000256" key="7">
    <source>
        <dbReference type="ARBA" id="ARBA00023295"/>
    </source>
</evidence>
<dbReference type="InterPro" id="IPR013785">
    <property type="entry name" value="Aldolase_TIM"/>
</dbReference>
<dbReference type="InterPro" id="IPR053334">
    <property type="entry name" value="Chloroplast_Sensor_Kinase"/>
</dbReference>
<gene>
    <name evidence="11" type="ORF">SAY87_016103</name>
</gene>
<dbReference type="InterPro" id="IPR017853">
    <property type="entry name" value="GH"/>
</dbReference>
<comment type="catalytic activity">
    <reaction evidence="1 8">
        <text>Hydrolysis of terminal, non-reducing alpha-D-galactose residues in alpha-D-galactosides, including galactose oligosaccharides, galactomannans and galactolipids.</text>
        <dbReference type="EC" id="3.2.1.22"/>
    </reaction>
</comment>
<dbReference type="GO" id="GO:0004557">
    <property type="term" value="F:alpha-galactosidase activity"/>
    <property type="evidence" value="ECO:0007669"/>
    <property type="project" value="UniProtKB-EC"/>
</dbReference>
<dbReference type="InterPro" id="IPR003661">
    <property type="entry name" value="HisK_dim/P_dom"/>
</dbReference>
<dbReference type="InterPro" id="IPR035669">
    <property type="entry name" value="SGNH_plant_lipase-like"/>
</dbReference>
<evidence type="ECO:0000256" key="3">
    <source>
        <dbReference type="ARBA" id="ARBA00009743"/>
    </source>
</evidence>
<dbReference type="GO" id="GO:0000155">
    <property type="term" value="F:phosphorelay sensor kinase activity"/>
    <property type="evidence" value="ECO:0007669"/>
    <property type="project" value="InterPro"/>
</dbReference>
<dbReference type="Pfam" id="PF16499">
    <property type="entry name" value="Melibiase_2"/>
    <property type="match status" value="1"/>
</dbReference>
<dbReference type="PANTHER" id="PTHR48206">
    <property type="entry name" value="CHLOROPLAST SENSOR KINASE, CHLOROPLASTIC"/>
    <property type="match status" value="1"/>
</dbReference>
<dbReference type="EC" id="3.2.1.22" evidence="4 8"/>
<feature type="region of interest" description="Disordered" evidence="9">
    <location>
        <begin position="887"/>
        <end position="925"/>
    </location>
</feature>
<keyword evidence="8" id="KW-1015">Disulfide bond</keyword>
<dbReference type="Gene3D" id="2.60.40.1180">
    <property type="entry name" value="Golgi alpha-mannosidase II"/>
    <property type="match status" value="1"/>
</dbReference>
<dbReference type="SUPFAM" id="SSF51011">
    <property type="entry name" value="Glycosyl hydrolase domain"/>
    <property type="match status" value="1"/>
</dbReference>
<sequence length="1454" mass="160616">MTHGFMGVDTTLGAGRAFLRSLYKQYAEWGVDFVKHDCVFGDDLDVDEITFVSDVLQQLNRPILYSLSPGTSVTPAMAKSISGLVNMYRITGDDWDNWGDVVAHFDVSRDMSSAGLIGASSWSGKSWPDLDMLPLGWLTDPGSNYGPHRSSRLSLNEQRTQMTLWGFSKSPLMFGGDLRKLDDRTYRLITNPTVLEINSFSSKNMEFPFVTASTTMEEKSRPSPLRALLTDVTDSEMDVLGLTSCRDPQTNGWSLNVIDEDLERICWKMERNRSKEKPLCLYKRNARSIYDKAINFGGPHQSVLQLLASASMHICLDATPKRRLTAQEFKRATFSRCRWETNQMWELHGNGSLVNSHSRQCAIVRKINANAGQGGVRSWVATGRRGEIYLAFFNLNQGRMKISAQISDIGEALHIDGLGSATCKYKEVWSNRNLGSVAQVISYTVEAHGASIFVLNCSQIGRVRFADGGKPVAMDPRRAGLIWWWRPNFSPRVFLEGAALVALLIVAFSATRRPGSFGPSRPVSGGRCSFPAIFNFGDSNSDTGGLSAAFRRLPPPNGVTFFDKPSGRYCDGKLILDFIADKLGLPYLGAYLDSIGANFRHGANFATSASTIEPLDMRLFQGGFSPISLDIQLEQFVQFKARSLELHHEGSSYAKSSLPMPEDFARAIYTMDIGQNDLHSALGSMTKNQIMELIPNITSLFAHAVEKLYQQGARALWIHNTGPIGCLPYSLFFNPPKANDIDPHGCVTSHNRIAQEFNRQLKEWVSKLRLQLHDAKLNYIDVYSAKYSMISEAEKHGFFSPLTYCCGQLGGNSLECWNKATVNGTEVFGTICEDPLKVISWDSVHYTHAANEWVPNRIVDGSLSDIHVPIATVCSLLPTACRRGSAKPIPASHKLPPLSVSRNSSSLLDTSPVPPLHHVSEDDPEGLPLVSSASAVASAIRRVSNSPVEFVQRIEKDQRSGLVLPSPDFQRLCIEQLDLFRRIVDPEALLSVYVRPAGSYVMDRLELRQVISYPETEANAPDLVILIGNFNVPTGLRAAESALSNQEVVDVPGSKAVVFPMVKHPFVVGFLVAELPLKEEHDLLYPPSREEPYDLSLSGVGVKLRDSPSLRDEKPRMYILSAEQRSNAVNISHSLAMAHVMDQKALLLQQSSWQNNVRMSTLVEQIRGPLSSIQTLAKMLSLHMQRSEIAHDIVEDIMVQGDQMRDTIQKLQEAVHMTKANIMRYNEESLRKMNGSTYGHQGSATSHLFNDLSEEASKIPRVSSNSALKDLELPMPPLSLAPLRQQGIRPSNVSDVLSDLVGAISPLADRQKRSVELRELSHTLPIAVEEPSLRQALSNLIEGALLRTNVGGSVDILSTGAPAGGALVVIDDDGPDMHYMTQMHSLMPFGPKLSSQNMIEDNMTWNFVAGLTVAREILESYGCVLRVISPRIPDAALGTGGTRVELWLPSFTPS</sequence>
<dbReference type="PANTHER" id="PTHR48206:SF1">
    <property type="entry name" value="CHLOROPLAST SENSOR KINASE, CHLOROPLASTIC"/>
    <property type="match status" value="1"/>
</dbReference>
<evidence type="ECO:0000256" key="1">
    <source>
        <dbReference type="ARBA" id="ARBA00001255"/>
    </source>
</evidence>
<dbReference type="PRINTS" id="PR00740">
    <property type="entry name" value="GLHYDRLASE27"/>
</dbReference>
<dbReference type="Gene3D" id="3.30.565.10">
    <property type="entry name" value="Histidine kinase-like ATPase, C-terminal domain"/>
    <property type="match status" value="1"/>
</dbReference>
<evidence type="ECO:0000256" key="9">
    <source>
        <dbReference type="SAM" id="MobiDB-lite"/>
    </source>
</evidence>
<dbReference type="InterPro" id="IPR002241">
    <property type="entry name" value="Glyco_hydro_27"/>
</dbReference>
<keyword evidence="7 8" id="KW-0326">Glycosidase</keyword>
<dbReference type="Gene3D" id="3.40.50.1110">
    <property type="entry name" value="SGNH hydrolase"/>
    <property type="match status" value="1"/>
</dbReference>
<evidence type="ECO:0000313" key="12">
    <source>
        <dbReference type="Proteomes" id="UP001345219"/>
    </source>
</evidence>
<organism evidence="11 12">
    <name type="scientific">Trapa incisa</name>
    <dbReference type="NCBI Taxonomy" id="236973"/>
    <lineage>
        <taxon>Eukaryota</taxon>
        <taxon>Viridiplantae</taxon>
        <taxon>Streptophyta</taxon>
        <taxon>Embryophyta</taxon>
        <taxon>Tracheophyta</taxon>
        <taxon>Spermatophyta</taxon>
        <taxon>Magnoliopsida</taxon>
        <taxon>eudicotyledons</taxon>
        <taxon>Gunneridae</taxon>
        <taxon>Pentapetalae</taxon>
        <taxon>rosids</taxon>
        <taxon>malvids</taxon>
        <taxon>Myrtales</taxon>
        <taxon>Lythraceae</taxon>
        <taxon>Trapa</taxon>
    </lineage>
</organism>
<name>A0AAN7L5I7_9MYRT</name>
<evidence type="ECO:0000256" key="2">
    <source>
        <dbReference type="ARBA" id="ARBA00008668"/>
    </source>
</evidence>
<dbReference type="GO" id="GO:0016788">
    <property type="term" value="F:hydrolase activity, acting on ester bonds"/>
    <property type="evidence" value="ECO:0007669"/>
    <property type="project" value="InterPro"/>
</dbReference>
<evidence type="ECO:0000256" key="8">
    <source>
        <dbReference type="RuleBase" id="RU361168"/>
    </source>
</evidence>
<evidence type="ECO:0000313" key="11">
    <source>
        <dbReference type="EMBL" id="KAK4779997.1"/>
    </source>
</evidence>
<dbReference type="SUPFAM" id="SSF51445">
    <property type="entry name" value="(Trans)glycosidases"/>
    <property type="match status" value="1"/>
</dbReference>
<reference evidence="11 12" key="1">
    <citation type="journal article" date="2023" name="Hortic Res">
        <title>Pangenome of water caltrop reveals structural variations and asymmetric subgenome divergence after allopolyploidization.</title>
        <authorList>
            <person name="Zhang X."/>
            <person name="Chen Y."/>
            <person name="Wang L."/>
            <person name="Yuan Y."/>
            <person name="Fang M."/>
            <person name="Shi L."/>
            <person name="Lu R."/>
            <person name="Comes H.P."/>
            <person name="Ma Y."/>
            <person name="Chen Y."/>
            <person name="Huang G."/>
            <person name="Zhou Y."/>
            <person name="Zheng Z."/>
            <person name="Qiu Y."/>
        </authorList>
    </citation>
    <scope>NUCLEOTIDE SEQUENCE [LARGE SCALE GENOMIC DNA]</scope>
    <source>
        <tissue evidence="11">Roots</tissue>
    </source>
</reference>
<dbReference type="SUPFAM" id="SSF55874">
    <property type="entry name" value="ATPase domain of HSP90 chaperone/DNA topoisomerase II/histidine kinase"/>
    <property type="match status" value="1"/>
</dbReference>
<comment type="similarity">
    <text evidence="3 8">Belongs to the glycosyl hydrolase 27 family.</text>
</comment>
<keyword evidence="12" id="KW-1185">Reference proteome</keyword>
<dbReference type="GO" id="GO:0005975">
    <property type="term" value="P:carbohydrate metabolic process"/>
    <property type="evidence" value="ECO:0007669"/>
    <property type="project" value="InterPro"/>
</dbReference>
<protein>
    <recommendedName>
        <fullName evidence="4 8">Alpha-galactosidase</fullName>
        <ecNumber evidence="4 8">3.2.1.22</ecNumber>
    </recommendedName>
    <alternativeName>
        <fullName evidence="8">Melibiase</fullName>
    </alternativeName>
</protein>
<dbReference type="CDD" id="cd01837">
    <property type="entry name" value="SGNH_plant_lipase_like"/>
    <property type="match status" value="1"/>
</dbReference>
<dbReference type="EMBL" id="JAXIOK010000001">
    <property type="protein sequence ID" value="KAK4779997.1"/>
    <property type="molecule type" value="Genomic_DNA"/>
</dbReference>
<proteinExistence type="inferred from homology"/>
<keyword evidence="5" id="KW-0732">Signal</keyword>
<dbReference type="InterPro" id="IPR013780">
    <property type="entry name" value="Glyco_hydro_b"/>
</dbReference>
<keyword evidence="6 8" id="KW-0378">Hydrolase</keyword>
<dbReference type="Gene3D" id="3.20.20.70">
    <property type="entry name" value="Aldolase class I"/>
    <property type="match status" value="1"/>
</dbReference>
<feature type="compositionally biased region" description="Polar residues" evidence="9">
    <location>
        <begin position="900"/>
        <end position="909"/>
    </location>
</feature>
<evidence type="ECO:0000256" key="5">
    <source>
        <dbReference type="ARBA" id="ARBA00022729"/>
    </source>
</evidence>
<evidence type="ECO:0000256" key="4">
    <source>
        <dbReference type="ARBA" id="ARBA00012755"/>
    </source>
</evidence>
<dbReference type="InterPro" id="IPR041233">
    <property type="entry name" value="Melibiase_C"/>
</dbReference>
<dbReference type="Proteomes" id="UP001345219">
    <property type="component" value="Chromosome 13"/>
</dbReference>
<dbReference type="Pfam" id="PF00657">
    <property type="entry name" value="Lipase_GDSL"/>
    <property type="match status" value="1"/>
</dbReference>
<comment type="caution">
    <text evidence="11">The sequence shown here is derived from an EMBL/GenBank/DDBJ whole genome shotgun (WGS) entry which is preliminary data.</text>
</comment>
<evidence type="ECO:0000256" key="6">
    <source>
        <dbReference type="ARBA" id="ARBA00022801"/>
    </source>
</evidence>
<comment type="similarity">
    <text evidence="2">Belongs to the 'GDSL' lipolytic enzyme family.</text>
</comment>
<dbReference type="InterPro" id="IPR001087">
    <property type="entry name" value="GDSL"/>
</dbReference>
<dbReference type="InterPro" id="IPR036890">
    <property type="entry name" value="HATPase_C_sf"/>
</dbReference>